<name>A0A1X0RTF9_RHIZD</name>
<dbReference type="EMBL" id="KV921429">
    <property type="protein sequence ID" value="ORE15326.1"/>
    <property type="molecule type" value="Genomic_DNA"/>
</dbReference>
<proteinExistence type="predicted"/>
<sequence length="187" mass="21518">MHPLLKLNIYHCLRAALSRLCCEKQNSSYGCYKTLSVLLIFTPGSGYMDIVSSSFHQAFHSIRIIRLQHPPTLYHGKFINKSNKLHLHFPVAQSFVEPSFDRTIRLYHNNELSSAVSCNYRRKITDHPASPYVGKRRQRTPSPMQKFQADDVSLQKTTKIALHSQRSQALFVCSQLLFTNFSLYALD</sequence>
<dbReference type="Proteomes" id="UP000242381">
    <property type="component" value="Unassembled WGS sequence"/>
</dbReference>
<evidence type="ECO:0000313" key="1">
    <source>
        <dbReference type="EMBL" id="ORE15326.1"/>
    </source>
</evidence>
<reference evidence="1 2" key="1">
    <citation type="journal article" date="2016" name="Proc. Natl. Acad. Sci. U.S.A.">
        <title>Lipid metabolic changes in an early divergent fungus govern the establishment of a mutualistic symbiosis with endobacteria.</title>
        <authorList>
            <person name="Lastovetsky O.A."/>
            <person name="Gaspar M.L."/>
            <person name="Mondo S.J."/>
            <person name="LaButti K.M."/>
            <person name="Sandor L."/>
            <person name="Grigoriev I.V."/>
            <person name="Henry S.A."/>
            <person name="Pawlowska T.E."/>
        </authorList>
    </citation>
    <scope>NUCLEOTIDE SEQUENCE [LARGE SCALE GENOMIC DNA]</scope>
    <source>
        <strain evidence="1 2">ATCC 11559</strain>
    </source>
</reference>
<organism evidence="1 2">
    <name type="scientific">Rhizopus microsporus</name>
    <dbReference type="NCBI Taxonomy" id="58291"/>
    <lineage>
        <taxon>Eukaryota</taxon>
        <taxon>Fungi</taxon>
        <taxon>Fungi incertae sedis</taxon>
        <taxon>Mucoromycota</taxon>
        <taxon>Mucoromycotina</taxon>
        <taxon>Mucoromycetes</taxon>
        <taxon>Mucorales</taxon>
        <taxon>Mucorineae</taxon>
        <taxon>Rhizopodaceae</taxon>
        <taxon>Rhizopus</taxon>
    </lineage>
</organism>
<gene>
    <name evidence="1" type="ORF">BCV71DRAFT_257428</name>
</gene>
<accession>A0A1X0RTF9</accession>
<protein>
    <submittedName>
        <fullName evidence="1">Uncharacterized protein</fullName>
    </submittedName>
</protein>
<dbReference type="AlphaFoldDB" id="A0A1X0RTF9"/>
<evidence type="ECO:0000313" key="2">
    <source>
        <dbReference type="Proteomes" id="UP000242381"/>
    </source>
</evidence>